<proteinExistence type="predicted"/>
<evidence type="ECO:0000313" key="2">
    <source>
        <dbReference type="EMBL" id="QHT19654.1"/>
    </source>
</evidence>
<feature type="transmembrane region" description="Helical" evidence="1">
    <location>
        <begin position="48"/>
        <end position="67"/>
    </location>
</feature>
<dbReference type="EMBL" id="MN739668">
    <property type="protein sequence ID" value="QHT19654.1"/>
    <property type="molecule type" value="Genomic_DNA"/>
</dbReference>
<reference evidence="2" key="1">
    <citation type="journal article" date="2020" name="Nature">
        <title>Giant virus diversity and host interactions through global metagenomics.</title>
        <authorList>
            <person name="Schulz F."/>
            <person name="Roux S."/>
            <person name="Paez-Espino D."/>
            <person name="Jungbluth S."/>
            <person name="Walsh D.A."/>
            <person name="Denef V.J."/>
            <person name="McMahon K.D."/>
            <person name="Konstantinidis K.T."/>
            <person name="Eloe-Fadrosh E.A."/>
            <person name="Kyrpides N.C."/>
            <person name="Woyke T."/>
        </authorList>
    </citation>
    <scope>NUCLEOTIDE SEQUENCE</scope>
    <source>
        <strain evidence="2">GVMAG-M-3300023174-5</strain>
    </source>
</reference>
<dbReference type="AlphaFoldDB" id="A0A6C0DSU1"/>
<evidence type="ECO:0000256" key="1">
    <source>
        <dbReference type="SAM" id="Phobius"/>
    </source>
</evidence>
<keyword evidence="1" id="KW-1133">Transmembrane helix</keyword>
<organism evidence="2">
    <name type="scientific">viral metagenome</name>
    <dbReference type="NCBI Taxonomy" id="1070528"/>
    <lineage>
        <taxon>unclassified sequences</taxon>
        <taxon>metagenomes</taxon>
        <taxon>organismal metagenomes</taxon>
    </lineage>
</organism>
<name>A0A6C0DSU1_9ZZZZ</name>
<keyword evidence="1" id="KW-0812">Transmembrane</keyword>
<accession>A0A6C0DSU1</accession>
<keyword evidence="1" id="KW-0472">Membrane</keyword>
<protein>
    <submittedName>
        <fullName evidence="2">Uncharacterized protein</fullName>
    </submittedName>
</protein>
<sequence>MTIIKFAYWFFGRCILTLYEYNNYFPSMCEIISNILTCNLDDKRCEEVVINIGLLIILNKLLVLLFFKYYKIL</sequence>